<dbReference type="Proteomes" id="UP000736335">
    <property type="component" value="Unassembled WGS sequence"/>
</dbReference>
<dbReference type="EMBL" id="WIUZ02000023">
    <property type="protein sequence ID" value="KAF9778507.1"/>
    <property type="molecule type" value="Genomic_DNA"/>
</dbReference>
<evidence type="ECO:0000313" key="3">
    <source>
        <dbReference type="Proteomes" id="UP000736335"/>
    </source>
</evidence>
<feature type="compositionally biased region" description="Acidic residues" evidence="1">
    <location>
        <begin position="552"/>
        <end position="563"/>
    </location>
</feature>
<reference evidence="2" key="1">
    <citation type="journal article" date="2020" name="Nat. Commun.">
        <title>Large-scale genome sequencing of mycorrhizal fungi provides insights into the early evolution of symbiotic traits.</title>
        <authorList>
            <person name="Miyauchi S."/>
            <person name="Kiss E."/>
            <person name="Kuo A."/>
            <person name="Drula E."/>
            <person name="Kohler A."/>
            <person name="Sanchez-Garcia M."/>
            <person name="Morin E."/>
            <person name="Andreopoulos B."/>
            <person name="Barry K.W."/>
            <person name="Bonito G."/>
            <person name="Buee M."/>
            <person name="Carver A."/>
            <person name="Chen C."/>
            <person name="Cichocki N."/>
            <person name="Clum A."/>
            <person name="Culley D."/>
            <person name="Crous P.W."/>
            <person name="Fauchery L."/>
            <person name="Girlanda M."/>
            <person name="Hayes R.D."/>
            <person name="Keri Z."/>
            <person name="LaButti K."/>
            <person name="Lipzen A."/>
            <person name="Lombard V."/>
            <person name="Magnuson J."/>
            <person name="Maillard F."/>
            <person name="Murat C."/>
            <person name="Nolan M."/>
            <person name="Ohm R.A."/>
            <person name="Pangilinan J."/>
            <person name="Pereira M.F."/>
            <person name="Perotto S."/>
            <person name="Peter M."/>
            <person name="Pfister S."/>
            <person name="Riley R."/>
            <person name="Sitrit Y."/>
            <person name="Stielow J.B."/>
            <person name="Szollosi G."/>
            <person name="Zifcakova L."/>
            <person name="Stursova M."/>
            <person name="Spatafora J.W."/>
            <person name="Tedersoo L."/>
            <person name="Vaario L.M."/>
            <person name="Yamada A."/>
            <person name="Yan M."/>
            <person name="Wang P."/>
            <person name="Xu J."/>
            <person name="Bruns T."/>
            <person name="Baldrian P."/>
            <person name="Vilgalys R."/>
            <person name="Dunand C."/>
            <person name="Henrissat B."/>
            <person name="Grigoriev I.V."/>
            <person name="Hibbett D."/>
            <person name="Nagy L.G."/>
            <person name="Martin F.M."/>
        </authorList>
    </citation>
    <scope>NUCLEOTIDE SEQUENCE</scope>
    <source>
        <strain evidence="2">UH-Tt-Lm1</strain>
    </source>
</reference>
<accession>A0A9P6L1V5</accession>
<dbReference type="AlphaFoldDB" id="A0A9P6L1V5"/>
<organism evidence="2 3">
    <name type="scientific">Thelephora terrestris</name>
    <dbReference type="NCBI Taxonomy" id="56493"/>
    <lineage>
        <taxon>Eukaryota</taxon>
        <taxon>Fungi</taxon>
        <taxon>Dikarya</taxon>
        <taxon>Basidiomycota</taxon>
        <taxon>Agaricomycotina</taxon>
        <taxon>Agaricomycetes</taxon>
        <taxon>Thelephorales</taxon>
        <taxon>Thelephoraceae</taxon>
        <taxon>Thelephora</taxon>
    </lineage>
</organism>
<name>A0A9P6L1V5_9AGAM</name>
<proteinExistence type="predicted"/>
<gene>
    <name evidence="2" type="ORF">BJ322DRAFT_1025195</name>
</gene>
<evidence type="ECO:0000313" key="2">
    <source>
        <dbReference type="EMBL" id="KAF9778507.1"/>
    </source>
</evidence>
<sequence>MAHYELNFTVPSTRSRIAFIEFSPCAFTPTGPTALVWETSGAFYVGLSDGCFIHYQIDLEGKKLVEGVKNNLFCGSFPITAMALDAESKTLALSVGPNVFAFRRIWDTNWSSELIFLKVVFASLPMYQAGSISQVTQEAGSSISEDHFFHPRQHSRCHVLPSEDCVSHTIPYPRPNLTSFADSDYSGLPLLKAIASASEQEIHKLNRCRIYGSEPQPDGEESQFLLINGGAATLSCVAPGVAIIKDLVTQRKIQELKHTVISGNCVPVMAHHASNNQYSIVTADRVAIKVWTARRAPHPQGEPRHGFLTRKCWVIVTLLVASVIILQRQIGRIPDVGEPEERLWELDGTPWFRRGIRVFNVQGLDCFHSIHVIHGFRRPSLFRDGRFAAILDWGNSATPSPFNSSVSKSRLLGSYPLASYFPTSQSHAFRPFCHSRPLVPPRTTPALRIHDWKEVRQGWRSRRSSSRQDTDDEFKTIIPFPIVHFRVQYRPSGPIGLSPVSPCLDTALRLPFDLLIASPHPTPTLLPSESATSRKELTAVFASKRKRSSLESDNEEDTLAALE</sequence>
<protein>
    <submittedName>
        <fullName evidence="2">Uncharacterized protein</fullName>
    </submittedName>
</protein>
<feature type="region of interest" description="Disordered" evidence="1">
    <location>
        <begin position="543"/>
        <end position="563"/>
    </location>
</feature>
<keyword evidence="3" id="KW-1185">Reference proteome</keyword>
<evidence type="ECO:0000256" key="1">
    <source>
        <dbReference type="SAM" id="MobiDB-lite"/>
    </source>
</evidence>
<reference evidence="2" key="2">
    <citation type="submission" date="2020-11" db="EMBL/GenBank/DDBJ databases">
        <authorList>
            <consortium name="DOE Joint Genome Institute"/>
            <person name="Kuo A."/>
            <person name="Miyauchi S."/>
            <person name="Kiss E."/>
            <person name="Drula E."/>
            <person name="Kohler A."/>
            <person name="Sanchez-Garcia M."/>
            <person name="Andreopoulos B."/>
            <person name="Barry K.W."/>
            <person name="Bonito G."/>
            <person name="Buee M."/>
            <person name="Carver A."/>
            <person name="Chen C."/>
            <person name="Cichocki N."/>
            <person name="Clum A."/>
            <person name="Culley D."/>
            <person name="Crous P.W."/>
            <person name="Fauchery L."/>
            <person name="Girlanda M."/>
            <person name="Hayes R."/>
            <person name="Keri Z."/>
            <person name="Labutti K."/>
            <person name="Lipzen A."/>
            <person name="Lombard V."/>
            <person name="Magnuson J."/>
            <person name="Maillard F."/>
            <person name="Morin E."/>
            <person name="Murat C."/>
            <person name="Nolan M."/>
            <person name="Ohm R."/>
            <person name="Pangilinan J."/>
            <person name="Pereira M."/>
            <person name="Perotto S."/>
            <person name="Peter M."/>
            <person name="Riley R."/>
            <person name="Sitrit Y."/>
            <person name="Stielow B."/>
            <person name="Szollosi G."/>
            <person name="Zifcakova L."/>
            <person name="Stursova M."/>
            <person name="Spatafora J.W."/>
            <person name="Tedersoo L."/>
            <person name="Vaario L.-M."/>
            <person name="Yamada A."/>
            <person name="Yan M."/>
            <person name="Wang P."/>
            <person name="Xu J."/>
            <person name="Bruns T."/>
            <person name="Baldrian P."/>
            <person name="Vilgalys R."/>
            <person name="Henrissat B."/>
            <person name="Grigoriev I.V."/>
            <person name="Hibbett D."/>
            <person name="Nagy L.G."/>
            <person name="Martin F.M."/>
        </authorList>
    </citation>
    <scope>NUCLEOTIDE SEQUENCE</scope>
    <source>
        <strain evidence="2">UH-Tt-Lm1</strain>
    </source>
</reference>
<dbReference type="OrthoDB" id="2257100at2759"/>
<comment type="caution">
    <text evidence="2">The sequence shown here is derived from an EMBL/GenBank/DDBJ whole genome shotgun (WGS) entry which is preliminary data.</text>
</comment>